<evidence type="ECO:0000313" key="1">
    <source>
        <dbReference type="Proteomes" id="UP000887565"/>
    </source>
</evidence>
<keyword evidence="1" id="KW-1185">Reference proteome</keyword>
<evidence type="ECO:0000313" key="2">
    <source>
        <dbReference type="WBParaSite" id="nRc.2.0.1.t03938-RA"/>
    </source>
</evidence>
<reference evidence="2" key="1">
    <citation type="submission" date="2022-11" db="UniProtKB">
        <authorList>
            <consortium name="WormBaseParasite"/>
        </authorList>
    </citation>
    <scope>IDENTIFICATION</scope>
</reference>
<proteinExistence type="predicted"/>
<protein>
    <submittedName>
        <fullName evidence="2">Uncharacterized protein</fullName>
    </submittedName>
</protein>
<accession>A0A915HPQ9</accession>
<organism evidence="1 2">
    <name type="scientific">Romanomermis culicivorax</name>
    <name type="common">Nematode worm</name>
    <dbReference type="NCBI Taxonomy" id="13658"/>
    <lineage>
        <taxon>Eukaryota</taxon>
        <taxon>Metazoa</taxon>
        <taxon>Ecdysozoa</taxon>
        <taxon>Nematoda</taxon>
        <taxon>Enoplea</taxon>
        <taxon>Dorylaimia</taxon>
        <taxon>Mermithida</taxon>
        <taxon>Mermithoidea</taxon>
        <taxon>Mermithidae</taxon>
        <taxon>Romanomermis</taxon>
    </lineage>
</organism>
<dbReference type="Proteomes" id="UP000887565">
    <property type="component" value="Unplaced"/>
</dbReference>
<dbReference type="AlphaFoldDB" id="A0A915HPQ9"/>
<name>A0A915HPQ9_ROMCU</name>
<sequence>MSIMKNIKFMNSKQWRIQFDLLGVWRHRPLMQTVQPMESHLDEDELFPMFFGDPLLLKPLFKFARSIGAN</sequence>
<dbReference type="WBParaSite" id="nRc.2.0.1.t03938-RA">
    <property type="protein sequence ID" value="nRc.2.0.1.t03938-RA"/>
    <property type="gene ID" value="nRc.2.0.1.g03938"/>
</dbReference>